<dbReference type="InterPro" id="IPR000297">
    <property type="entry name" value="PPIase_PpiC"/>
</dbReference>
<dbReference type="Pfam" id="PF13624">
    <property type="entry name" value="SurA_N_3"/>
    <property type="match status" value="1"/>
</dbReference>
<keyword evidence="2" id="KW-0812">Transmembrane</keyword>
<evidence type="ECO:0000256" key="2">
    <source>
        <dbReference type="SAM" id="Phobius"/>
    </source>
</evidence>
<proteinExistence type="predicted"/>
<keyword evidence="2" id="KW-1133">Transmembrane helix</keyword>
<keyword evidence="1 4" id="KW-0413">Isomerase</keyword>
<feature type="domain" description="PpiC" evidence="3">
    <location>
        <begin position="347"/>
        <end position="471"/>
    </location>
</feature>
<dbReference type="InterPro" id="IPR027304">
    <property type="entry name" value="Trigger_fact/SurA_dom_sf"/>
</dbReference>
<dbReference type="SUPFAM" id="SSF54534">
    <property type="entry name" value="FKBP-like"/>
    <property type="match status" value="1"/>
</dbReference>
<keyword evidence="1" id="KW-0697">Rotamase</keyword>
<dbReference type="AlphaFoldDB" id="A0A9D0YU15"/>
<keyword evidence="2" id="KW-0472">Membrane</keyword>
<evidence type="ECO:0000313" key="5">
    <source>
        <dbReference type="Proteomes" id="UP000886879"/>
    </source>
</evidence>
<name>A0A9D0YU15_9FIRM</name>
<sequence>MSASREKKQRQTVAPSDKNSKAYSEQAAYKRKVRTYTAIGVVVAILIAALITWNSGFFQRRATAATIGDTKVSVSELGYYYYNIRYMYAYYYGAVDPNTPDNEQMYDEEEGKTYRDFFLESALSQAQNDKALYDAAVEAGYSKSDIQEDLDERIDSTKSAAKTSAVSYKAYIQSMYGQYITPSVYEDLEARSLLATKYYNDVYTDTKESFTETDLEDYYNEHKDDADTFKYSYLYFKADKVEETDDEGNTLSNDEISKLKEEAMAAAKTKADEALAAYQEGTDVAKLISETSPSNSADHTTVVGASSLSSIYKDKLLELEKDQGAVVENTDAGYYVVIFHDRYQDKTTPATIRDILIKAETTTDEDGNTEAPTQEAWDAAKAKAEEVMAKWEESDKTAEAFGKLAEEYSASSTASNGGVTTGVKSGTLSDDRNSWLFEEERATGDVTMVQHQDNPDSTSAYFGYHITYFQEWEEESWKQTVRSALTTDAMTDWSDELLGGDAYATALADGAKYFGY</sequence>
<protein>
    <submittedName>
        <fullName evidence="4">Peptidylprolyl isomerase</fullName>
    </submittedName>
</protein>
<dbReference type="SUPFAM" id="SSF109998">
    <property type="entry name" value="Triger factor/SurA peptide-binding domain-like"/>
    <property type="match status" value="1"/>
</dbReference>
<dbReference type="Proteomes" id="UP000886879">
    <property type="component" value="Unassembled WGS sequence"/>
</dbReference>
<dbReference type="PROSITE" id="PS50198">
    <property type="entry name" value="PPIC_PPIASE_2"/>
    <property type="match status" value="1"/>
</dbReference>
<organism evidence="4 5">
    <name type="scientific">Candidatus Enterenecus faecium</name>
    <dbReference type="NCBI Taxonomy" id="2840780"/>
    <lineage>
        <taxon>Bacteria</taxon>
        <taxon>Bacillati</taxon>
        <taxon>Bacillota</taxon>
        <taxon>Clostridia</taxon>
        <taxon>Eubacteriales</taxon>
        <taxon>Candidatus Enterenecus</taxon>
    </lineage>
</organism>
<feature type="transmembrane region" description="Helical" evidence="2">
    <location>
        <begin position="33"/>
        <end position="53"/>
    </location>
</feature>
<gene>
    <name evidence="4" type="ORF">IAD31_04175</name>
</gene>
<dbReference type="InterPro" id="IPR046357">
    <property type="entry name" value="PPIase_dom_sf"/>
</dbReference>
<dbReference type="EMBL" id="DVFO01000039">
    <property type="protein sequence ID" value="HIQ60778.1"/>
    <property type="molecule type" value="Genomic_DNA"/>
</dbReference>
<reference evidence="4" key="2">
    <citation type="journal article" date="2021" name="PeerJ">
        <title>Extensive microbial diversity within the chicken gut microbiome revealed by metagenomics and culture.</title>
        <authorList>
            <person name="Gilroy R."/>
            <person name="Ravi A."/>
            <person name="Getino M."/>
            <person name="Pursley I."/>
            <person name="Horton D.L."/>
            <person name="Alikhan N.F."/>
            <person name="Baker D."/>
            <person name="Gharbi K."/>
            <person name="Hall N."/>
            <person name="Watson M."/>
            <person name="Adriaenssens E.M."/>
            <person name="Foster-Nyarko E."/>
            <person name="Jarju S."/>
            <person name="Secka A."/>
            <person name="Antonio M."/>
            <person name="Oren A."/>
            <person name="Chaudhuri R.R."/>
            <person name="La Ragione R."/>
            <person name="Hildebrand F."/>
            <person name="Pallen M.J."/>
        </authorList>
    </citation>
    <scope>NUCLEOTIDE SEQUENCE</scope>
    <source>
        <strain evidence="4">ChiGjej2B2-12916</strain>
    </source>
</reference>
<reference evidence="4" key="1">
    <citation type="submission" date="2020-10" db="EMBL/GenBank/DDBJ databases">
        <authorList>
            <person name="Gilroy R."/>
        </authorList>
    </citation>
    <scope>NUCLEOTIDE SEQUENCE</scope>
    <source>
        <strain evidence="4">ChiGjej2B2-12916</strain>
    </source>
</reference>
<accession>A0A9D0YU15</accession>
<evidence type="ECO:0000259" key="3">
    <source>
        <dbReference type="PROSITE" id="PS50198"/>
    </source>
</evidence>
<evidence type="ECO:0000313" key="4">
    <source>
        <dbReference type="EMBL" id="HIQ60778.1"/>
    </source>
</evidence>
<evidence type="ECO:0000256" key="1">
    <source>
        <dbReference type="PROSITE-ProRule" id="PRU00278"/>
    </source>
</evidence>
<dbReference type="Gene3D" id="3.10.50.40">
    <property type="match status" value="1"/>
</dbReference>
<dbReference type="GO" id="GO:0003755">
    <property type="term" value="F:peptidyl-prolyl cis-trans isomerase activity"/>
    <property type="evidence" value="ECO:0007669"/>
    <property type="project" value="UniProtKB-KW"/>
</dbReference>
<dbReference type="Pfam" id="PF00639">
    <property type="entry name" value="Rotamase"/>
    <property type="match status" value="1"/>
</dbReference>
<comment type="caution">
    <text evidence="4">The sequence shown here is derived from an EMBL/GenBank/DDBJ whole genome shotgun (WGS) entry which is preliminary data.</text>
</comment>